<dbReference type="EC" id="2.7.13.3" evidence="2"/>
<evidence type="ECO:0000256" key="7">
    <source>
        <dbReference type="PROSITE-ProRule" id="PRU00703"/>
    </source>
</evidence>
<dbReference type="CDD" id="cd00075">
    <property type="entry name" value="HATPase"/>
    <property type="match status" value="1"/>
</dbReference>
<dbReference type="InterPro" id="IPR046342">
    <property type="entry name" value="CBS_dom_sf"/>
</dbReference>
<feature type="coiled-coil region" evidence="8">
    <location>
        <begin position="301"/>
        <end position="339"/>
    </location>
</feature>
<dbReference type="Pfam" id="PF00512">
    <property type="entry name" value="HisKA"/>
    <property type="match status" value="1"/>
</dbReference>
<dbReference type="Proteomes" id="UP001576774">
    <property type="component" value="Unassembled WGS sequence"/>
</dbReference>
<comment type="caution">
    <text evidence="11">The sequence shown here is derived from an EMBL/GenBank/DDBJ whole genome shotgun (WGS) entry which is preliminary data.</text>
</comment>
<evidence type="ECO:0000259" key="9">
    <source>
        <dbReference type="PROSITE" id="PS50109"/>
    </source>
</evidence>
<evidence type="ECO:0000256" key="4">
    <source>
        <dbReference type="ARBA" id="ARBA00022679"/>
    </source>
</evidence>
<dbReference type="RefSeq" id="WP_413272288.1">
    <property type="nucleotide sequence ID" value="NZ_JBHFNQ010000159.1"/>
</dbReference>
<dbReference type="InterPro" id="IPR004358">
    <property type="entry name" value="Sig_transdc_His_kin-like_C"/>
</dbReference>
<protein>
    <recommendedName>
        <fullName evidence="2">histidine kinase</fullName>
        <ecNumber evidence="2">2.7.13.3</ecNumber>
    </recommendedName>
</protein>
<feature type="domain" description="CBS" evidence="10">
    <location>
        <begin position="242"/>
        <end position="303"/>
    </location>
</feature>
<feature type="domain" description="CBS" evidence="10">
    <location>
        <begin position="173"/>
        <end position="233"/>
    </location>
</feature>
<feature type="domain" description="Histidine kinase" evidence="9">
    <location>
        <begin position="349"/>
        <end position="566"/>
    </location>
</feature>
<dbReference type="SMART" id="SM00116">
    <property type="entry name" value="CBS"/>
    <property type="match status" value="4"/>
</dbReference>
<dbReference type="SMART" id="SM00388">
    <property type="entry name" value="HisKA"/>
    <property type="match status" value="1"/>
</dbReference>
<dbReference type="Gene3D" id="3.10.580.10">
    <property type="entry name" value="CBS-domain"/>
    <property type="match status" value="2"/>
</dbReference>
<proteinExistence type="predicted"/>
<dbReference type="Pfam" id="PF00571">
    <property type="entry name" value="CBS"/>
    <property type="match status" value="3"/>
</dbReference>
<evidence type="ECO:0000256" key="3">
    <source>
        <dbReference type="ARBA" id="ARBA00022553"/>
    </source>
</evidence>
<evidence type="ECO:0000256" key="2">
    <source>
        <dbReference type="ARBA" id="ARBA00012438"/>
    </source>
</evidence>
<reference evidence="11 12" key="1">
    <citation type="submission" date="2024-09" db="EMBL/GenBank/DDBJ databases">
        <title>Floridaenema gen nov. (Aerosakkonemataceae, Aerosakkonematales ord. nov., Cyanobacteria) from benthic tropical and subtropical fresh waters, with the description of four new species.</title>
        <authorList>
            <person name="Moretto J.A."/>
            <person name="Berthold D.E."/>
            <person name="Lefler F.W."/>
            <person name="Huang I.-S."/>
            <person name="Laughinghouse H. IV."/>
        </authorList>
    </citation>
    <scope>NUCLEOTIDE SEQUENCE [LARGE SCALE GENOMIC DNA]</scope>
    <source>
        <strain evidence="11 12">BLCC-F46</strain>
    </source>
</reference>
<gene>
    <name evidence="11" type="ORF">ACE1CC_20495</name>
</gene>
<dbReference type="InterPro" id="IPR003594">
    <property type="entry name" value="HATPase_dom"/>
</dbReference>
<name>A0ABV4X8X4_9CYAN</name>
<dbReference type="Gene3D" id="3.30.565.10">
    <property type="entry name" value="Histidine kinase-like ATPase, C-terminal domain"/>
    <property type="match status" value="1"/>
</dbReference>
<dbReference type="SUPFAM" id="SSF47384">
    <property type="entry name" value="Homodimeric domain of signal transducing histidine kinase"/>
    <property type="match status" value="1"/>
</dbReference>
<evidence type="ECO:0000256" key="6">
    <source>
        <dbReference type="ARBA" id="ARBA00023012"/>
    </source>
</evidence>
<dbReference type="CDD" id="cd17774">
    <property type="entry name" value="CBS_two-component_sensor_histidine_kinase_repeat2"/>
    <property type="match status" value="1"/>
</dbReference>
<keyword evidence="4" id="KW-0808">Transferase</keyword>
<dbReference type="PRINTS" id="PR00344">
    <property type="entry name" value="BCTRLSENSOR"/>
</dbReference>
<organism evidence="11 12">
    <name type="scientific">Floridaenema aerugineum BLCC-F46</name>
    <dbReference type="NCBI Taxonomy" id="3153654"/>
    <lineage>
        <taxon>Bacteria</taxon>
        <taxon>Bacillati</taxon>
        <taxon>Cyanobacteriota</taxon>
        <taxon>Cyanophyceae</taxon>
        <taxon>Oscillatoriophycideae</taxon>
        <taxon>Aerosakkonematales</taxon>
        <taxon>Aerosakkonemataceae</taxon>
        <taxon>Floridanema</taxon>
        <taxon>Floridanema aerugineum</taxon>
    </lineage>
</organism>
<dbReference type="SUPFAM" id="SSF54631">
    <property type="entry name" value="CBS-domain pair"/>
    <property type="match status" value="2"/>
</dbReference>
<dbReference type="InterPro" id="IPR036097">
    <property type="entry name" value="HisK_dim/P_sf"/>
</dbReference>
<dbReference type="InterPro" id="IPR000644">
    <property type="entry name" value="CBS_dom"/>
</dbReference>
<dbReference type="PANTHER" id="PTHR43711:SF26">
    <property type="entry name" value="SENSOR HISTIDINE KINASE RCSC"/>
    <property type="match status" value="1"/>
</dbReference>
<dbReference type="PROSITE" id="PS51371">
    <property type="entry name" value="CBS"/>
    <property type="match status" value="3"/>
</dbReference>
<evidence type="ECO:0000313" key="12">
    <source>
        <dbReference type="Proteomes" id="UP001576774"/>
    </source>
</evidence>
<keyword evidence="12" id="KW-1185">Reference proteome</keyword>
<evidence type="ECO:0000313" key="11">
    <source>
        <dbReference type="EMBL" id="MFB2879242.1"/>
    </source>
</evidence>
<feature type="domain" description="CBS" evidence="10">
    <location>
        <begin position="106"/>
        <end position="166"/>
    </location>
</feature>
<dbReference type="SMART" id="SM00387">
    <property type="entry name" value="HATPase_c"/>
    <property type="match status" value="1"/>
</dbReference>
<keyword evidence="8" id="KW-0175">Coiled coil</keyword>
<keyword evidence="5" id="KW-0418">Kinase</keyword>
<dbReference type="EMBL" id="JBHFNQ010000159">
    <property type="protein sequence ID" value="MFB2879242.1"/>
    <property type="molecule type" value="Genomic_DNA"/>
</dbReference>
<dbReference type="SUPFAM" id="SSF55874">
    <property type="entry name" value="ATPase domain of HSP90 chaperone/DNA topoisomerase II/histidine kinase"/>
    <property type="match status" value="1"/>
</dbReference>
<dbReference type="PROSITE" id="PS50109">
    <property type="entry name" value="HIS_KIN"/>
    <property type="match status" value="1"/>
</dbReference>
<comment type="catalytic activity">
    <reaction evidence="1">
        <text>ATP + protein L-histidine = ADP + protein N-phospho-L-histidine.</text>
        <dbReference type="EC" id="2.7.13.3"/>
    </reaction>
</comment>
<keyword evidence="3" id="KW-0597">Phosphoprotein</keyword>
<evidence type="ECO:0000256" key="5">
    <source>
        <dbReference type="ARBA" id="ARBA00022777"/>
    </source>
</evidence>
<evidence type="ECO:0000256" key="8">
    <source>
        <dbReference type="SAM" id="Coils"/>
    </source>
</evidence>
<accession>A0ABV4X8X4</accession>
<dbReference type="Pfam" id="PF02518">
    <property type="entry name" value="HATPase_c"/>
    <property type="match status" value="1"/>
</dbReference>
<dbReference type="Gene3D" id="1.10.287.130">
    <property type="match status" value="1"/>
</dbReference>
<sequence>MHFPNPIQAIDYQTLTVYPNTPLLEMLSLMNQVRGRNCVLYNPTETNSKDASLLDVSLSDDLAEYEVNSCVLVVEEDYIKGIVTERDIVNLLATGQNLAVPVAAIMTKEVITLSLSQFKDVFVALTLLRQHKIRHLPIVDERGKLIGIVTPGTIRRVLQPASLLAMRRVGDVMTREVIHVAGNTSILHLAQLMNQHQVSSVVITSQSTSLQLIPVGIVTERDIVQMQILGLNLAQVLAETVMSQPLFCLHPEDSLWLAHEEMQRRLVRRLVVVSKAGELIGIVTQSSILRSLDPIELYNVVETLQEVVETQTTELVQANQQLQKQTEEVYRALEKEQEVNRLRSQFISMVFHEFRNPLSAIIMSVQTIQIHDYRLSEVRKNMCLEQIHNSAQQMIRLIEDLLIIGRTDPSKVQANPLPINLPSFCQSLLEELQFSDEQGHDICFTYQGQQDLLVEFDEQWLRYVLSNLLCNALKYSPQGSTVKLRLSIDNQQVIFQVIDRGIGIHPEDRSNLFEPFYRGKNVSSIAGSGLGLAIVKNYVELLKGQISFTSEVGVGTTFTVILPLNN</sequence>
<evidence type="ECO:0000259" key="10">
    <source>
        <dbReference type="PROSITE" id="PS51371"/>
    </source>
</evidence>
<dbReference type="InterPro" id="IPR005467">
    <property type="entry name" value="His_kinase_dom"/>
</dbReference>
<dbReference type="InterPro" id="IPR050736">
    <property type="entry name" value="Sensor_HK_Regulatory"/>
</dbReference>
<keyword evidence="6" id="KW-0902">Two-component regulatory system</keyword>
<dbReference type="InterPro" id="IPR003661">
    <property type="entry name" value="HisK_dim/P_dom"/>
</dbReference>
<dbReference type="CDD" id="cd04620">
    <property type="entry name" value="CBS_two-component_sensor_histidine_kinase_repeat1"/>
    <property type="match status" value="1"/>
</dbReference>
<dbReference type="CDD" id="cd00082">
    <property type="entry name" value="HisKA"/>
    <property type="match status" value="1"/>
</dbReference>
<dbReference type="PANTHER" id="PTHR43711">
    <property type="entry name" value="TWO-COMPONENT HISTIDINE KINASE"/>
    <property type="match status" value="1"/>
</dbReference>
<evidence type="ECO:0000256" key="1">
    <source>
        <dbReference type="ARBA" id="ARBA00000085"/>
    </source>
</evidence>
<keyword evidence="7" id="KW-0129">CBS domain</keyword>
<dbReference type="InterPro" id="IPR036890">
    <property type="entry name" value="HATPase_C_sf"/>
</dbReference>